<evidence type="ECO:0000256" key="4">
    <source>
        <dbReference type="ARBA" id="ARBA00022692"/>
    </source>
</evidence>
<dbReference type="EMBL" id="KQ001701">
    <property type="protein sequence ID" value="KJP86114.1"/>
    <property type="molecule type" value="Genomic_DNA"/>
</dbReference>
<dbReference type="InterPro" id="IPR036259">
    <property type="entry name" value="MFS_trans_sf"/>
</dbReference>
<feature type="transmembrane region" description="Helical" evidence="7">
    <location>
        <begin position="313"/>
        <end position="331"/>
    </location>
</feature>
<evidence type="ECO:0000256" key="7">
    <source>
        <dbReference type="SAM" id="Phobius"/>
    </source>
</evidence>
<protein>
    <recommendedName>
        <fullName evidence="10">Folate transporter 2</fullName>
    </recommendedName>
</protein>
<evidence type="ECO:0008006" key="10">
    <source>
        <dbReference type="Google" id="ProtNLM"/>
    </source>
</evidence>
<dbReference type="Proteomes" id="UP000054561">
    <property type="component" value="Unassembled WGS sequence"/>
</dbReference>
<feature type="transmembrane region" description="Helical" evidence="7">
    <location>
        <begin position="242"/>
        <end position="261"/>
    </location>
</feature>
<feature type="transmembrane region" description="Helical" evidence="7">
    <location>
        <begin position="71"/>
        <end position="89"/>
    </location>
</feature>
<feature type="transmembrane region" description="Helical" evidence="7">
    <location>
        <begin position="202"/>
        <end position="221"/>
    </location>
</feature>
<comment type="subcellular location">
    <subcellularLocation>
        <location evidence="1">Membrane</location>
        <topology evidence="1">Multi-pass membrane protein</topology>
    </subcellularLocation>
</comment>
<accession>A0A0D9QGJ1</accession>
<evidence type="ECO:0000256" key="3">
    <source>
        <dbReference type="ARBA" id="ARBA00022448"/>
    </source>
</evidence>
<gene>
    <name evidence="8" type="ORF">AK88_04237</name>
</gene>
<dbReference type="GeneID" id="24269551"/>
<keyword evidence="9" id="KW-1185">Reference proteome</keyword>
<feature type="transmembrane region" description="Helical" evidence="7">
    <location>
        <begin position="42"/>
        <end position="65"/>
    </location>
</feature>
<organism evidence="8 9">
    <name type="scientific">Plasmodium fragile</name>
    <dbReference type="NCBI Taxonomy" id="5857"/>
    <lineage>
        <taxon>Eukaryota</taxon>
        <taxon>Sar</taxon>
        <taxon>Alveolata</taxon>
        <taxon>Apicomplexa</taxon>
        <taxon>Aconoidasida</taxon>
        <taxon>Haemosporida</taxon>
        <taxon>Plasmodiidae</taxon>
        <taxon>Plasmodium</taxon>
        <taxon>Plasmodium (Plasmodium)</taxon>
    </lineage>
</organism>
<feature type="transmembrane region" description="Helical" evidence="7">
    <location>
        <begin position="281"/>
        <end position="301"/>
    </location>
</feature>
<dbReference type="SUPFAM" id="SSF103473">
    <property type="entry name" value="MFS general substrate transporter"/>
    <property type="match status" value="1"/>
</dbReference>
<dbReference type="VEuPathDB" id="PlasmoDB:AK88_04237"/>
<keyword evidence="3" id="KW-0813">Transport</keyword>
<dbReference type="PANTHER" id="PTHR31585">
    <property type="entry name" value="FOLATE-BIOPTERIN TRANSPORTER 1, CHLOROPLASTIC"/>
    <property type="match status" value="1"/>
</dbReference>
<proteinExistence type="inferred from homology"/>
<dbReference type="Gene3D" id="1.20.1250.20">
    <property type="entry name" value="MFS general substrate transporter like domains"/>
    <property type="match status" value="1"/>
</dbReference>
<evidence type="ECO:0000256" key="1">
    <source>
        <dbReference type="ARBA" id="ARBA00004141"/>
    </source>
</evidence>
<keyword evidence="4 7" id="KW-0812">Transmembrane</keyword>
<reference evidence="8 9" key="1">
    <citation type="submission" date="2014-03" db="EMBL/GenBank/DDBJ databases">
        <title>The Genome Sequence of Plasmodium fragile nilgiri.</title>
        <authorList>
            <consortium name="The Broad Institute Genomics Platform"/>
            <consortium name="The Broad Institute Genome Sequencing Center for Infectious Disease"/>
            <person name="Neafsey D."/>
            <person name="Duraisingh M."/>
            <person name="Young S.K."/>
            <person name="Zeng Q."/>
            <person name="Gargeya S."/>
            <person name="Abouelleil A."/>
            <person name="Alvarado L."/>
            <person name="Chapman S.B."/>
            <person name="Gainer-Dewar J."/>
            <person name="Goldberg J."/>
            <person name="Griggs A."/>
            <person name="Gujja S."/>
            <person name="Hansen M."/>
            <person name="Howarth C."/>
            <person name="Imamovic A."/>
            <person name="Larimer J."/>
            <person name="Pearson M."/>
            <person name="Poon T.W."/>
            <person name="Priest M."/>
            <person name="Roberts A."/>
            <person name="Saif S."/>
            <person name="Shea T."/>
            <person name="Sykes S."/>
            <person name="Wortman J."/>
            <person name="Nusbaum C."/>
            <person name="Birren B."/>
        </authorList>
    </citation>
    <scope>NUCLEOTIDE SEQUENCE [LARGE SCALE GENOMIC DNA]</scope>
    <source>
        <strain evidence="9">nilgiri</strain>
    </source>
</reference>
<evidence type="ECO:0000256" key="6">
    <source>
        <dbReference type="ARBA" id="ARBA00023136"/>
    </source>
</evidence>
<dbReference type="CDD" id="cd17484">
    <property type="entry name" value="MFS_FBT"/>
    <property type="match status" value="1"/>
</dbReference>
<evidence type="ECO:0000256" key="5">
    <source>
        <dbReference type="ARBA" id="ARBA00022989"/>
    </source>
</evidence>
<dbReference type="Pfam" id="PF03092">
    <property type="entry name" value="BT1"/>
    <property type="match status" value="1"/>
</dbReference>
<feature type="transmembrane region" description="Helical" evidence="7">
    <location>
        <begin position="110"/>
        <end position="128"/>
    </location>
</feature>
<dbReference type="GO" id="GO:0016020">
    <property type="term" value="C:membrane"/>
    <property type="evidence" value="ECO:0007669"/>
    <property type="project" value="UniProtKB-SubCell"/>
</dbReference>
<dbReference type="OrthoDB" id="754047at2759"/>
<dbReference type="InterPro" id="IPR039309">
    <property type="entry name" value="BT1"/>
</dbReference>
<feature type="transmembrane region" description="Helical" evidence="7">
    <location>
        <begin position="417"/>
        <end position="438"/>
    </location>
</feature>
<keyword evidence="6 7" id="KW-0472">Membrane</keyword>
<evidence type="ECO:0000256" key="2">
    <source>
        <dbReference type="ARBA" id="ARBA00007015"/>
    </source>
</evidence>
<sequence length="457" mass="51447">MIEKSNNPFLSIDPIVDRGKAAGEELPLIGSKSKHHVDFTQIVVYLVGLSDGLTHLASLAIYYLFKDYFRLTPYQVSLILMYPYIPFILKPAIALITDSVSIFGMRRKPYLFLFSLFQSLNFLALAFLDLSVFQATLILFFISLCASFCTTVAEALVVESSIGKTYSQGTNKVTEFIASKAIGSLSVAYFSGFLLEKISREYIFMATSLFPLIISLSCLFLKEKEYTSEKSIVTQLKDLIKFVNTPIFLGPFLYIFVYMSGPDYDDAFFFFCTNKLGFRPSFMGTLRLTYGIASLIGIIIYRLFLKNHGLKKTLILTTLISFPIYISPIVLTEKINTYFGISNELFVLSGGFLIEAITEIQLLPLFILTANICQPGLEASVFATILSVKNLGSLTKKGTSSFLTYLLRIDSYNFDHLSLYIFICGFFLLFSLTLVPLLPEEEKIDKLKNKHVSQLHS</sequence>
<feature type="transmembrane region" description="Helical" evidence="7">
    <location>
        <begin position="177"/>
        <end position="196"/>
    </location>
</feature>
<evidence type="ECO:0000313" key="9">
    <source>
        <dbReference type="Proteomes" id="UP000054561"/>
    </source>
</evidence>
<name>A0A0D9QGJ1_PLAFR</name>
<dbReference type="OMA" id="SREYIFM"/>
<comment type="similarity">
    <text evidence="2">Belongs to the major facilitator superfamily. Folate-biopterin transporter (TC 2.A.71) family.</text>
</comment>
<dbReference type="PANTHER" id="PTHR31585:SF0">
    <property type="entry name" value="FOLATE-BIOPTERIN TRANSPORTER 1, CHLOROPLASTIC"/>
    <property type="match status" value="1"/>
</dbReference>
<keyword evidence="5 7" id="KW-1133">Transmembrane helix</keyword>
<dbReference type="RefSeq" id="XP_012337270.1">
    <property type="nucleotide sequence ID" value="XM_012481847.1"/>
</dbReference>
<feature type="transmembrane region" description="Helical" evidence="7">
    <location>
        <begin position="134"/>
        <end position="157"/>
    </location>
</feature>
<evidence type="ECO:0000313" key="8">
    <source>
        <dbReference type="EMBL" id="KJP86114.1"/>
    </source>
</evidence>
<dbReference type="AlphaFoldDB" id="A0A0D9QGJ1"/>